<dbReference type="OrthoDB" id="581516at2"/>
<dbReference type="Pfam" id="PF09557">
    <property type="entry name" value="DUF2382"/>
    <property type="match status" value="1"/>
</dbReference>
<dbReference type="PANTHER" id="PTHR38463:SF1">
    <property type="entry name" value="STRESS RESPONSE PROTEIN YSNF"/>
    <property type="match status" value="1"/>
</dbReference>
<evidence type="ECO:0000313" key="3">
    <source>
        <dbReference type="EMBL" id="CCH53484.1"/>
    </source>
</evidence>
<dbReference type="InterPro" id="IPR019060">
    <property type="entry name" value="DUF2382"/>
</dbReference>
<dbReference type="PANTHER" id="PTHR38463">
    <property type="entry name" value="STRESS RESPONSE PROTEIN YSNF"/>
    <property type="match status" value="1"/>
</dbReference>
<feature type="region of interest" description="Disordered" evidence="1">
    <location>
        <begin position="33"/>
        <end position="66"/>
    </location>
</feature>
<organism evidence="3 4">
    <name type="scientific">Fibrisoma limi BUZ 3</name>
    <dbReference type="NCBI Taxonomy" id="1185876"/>
    <lineage>
        <taxon>Bacteria</taxon>
        <taxon>Pseudomonadati</taxon>
        <taxon>Bacteroidota</taxon>
        <taxon>Cytophagia</taxon>
        <taxon>Cytophagales</taxon>
        <taxon>Spirosomataceae</taxon>
        <taxon>Fibrisoma</taxon>
    </lineage>
</organism>
<dbReference type="Proteomes" id="UP000009309">
    <property type="component" value="Unassembled WGS sequence"/>
</dbReference>
<evidence type="ECO:0000313" key="4">
    <source>
        <dbReference type="Proteomes" id="UP000009309"/>
    </source>
</evidence>
<feature type="compositionally biased region" description="Low complexity" evidence="1">
    <location>
        <begin position="37"/>
        <end position="61"/>
    </location>
</feature>
<evidence type="ECO:0000256" key="1">
    <source>
        <dbReference type="SAM" id="MobiDB-lite"/>
    </source>
</evidence>
<accession>I2GHV9</accession>
<feature type="domain" description="DUF2382" evidence="2">
    <location>
        <begin position="200"/>
        <end position="310"/>
    </location>
</feature>
<feature type="region of interest" description="Disordered" evidence="1">
    <location>
        <begin position="315"/>
        <end position="342"/>
    </location>
</feature>
<name>I2GHV9_9BACT</name>
<dbReference type="EMBL" id="CAIT01000006">
    <property type="protein sequence ID" value="CCH53484.1"/>
    <property type="molecule type" value="Genomic_DNA"/>
</dbReference>
<feature type="compositionally biased region" description="Low complexity" evidence="1">
    <location>
        <begin position="316"/>
        <end position="329"/>
    </location>
</feature>
<reference evidence="3 4" key="1">
    <citation type="journal article" date="2012" name="J. Bacteriol.">
        <title>Genome Sequence of the Filamentous Bacterium Fibrisoma limi BUZ 3T.</title>
        <authorList>
            <person name="Filippini M."/>
            <person name="Qi W."/>
            <person name="Jaenicke S."/>
            <person name="Goesmann A."/>
            <person name="Smits T.H."/>
            <person name="Bagheri H.C."/>
        </authorList>
    </citation>
    <scope>NUCLEOTIDE SEQUENCE [LARGE SCALE GENOMIC DNA]</scope>
    <source>
        <strain evidence="4">BUZ 3T</strain>
    </source>
</reference>
<dbReference type="eggNOG" id="COG3861">
    <property type="taxonomic scope" value="Bacteria"/>
</dbReference>
<dbReference type="RefSeq" id="WP_009282066.1">
    <property type="nucleotide sequence ID" value="NZ_CAIT01000006.1"/>
</dbReference>
<proteinExistence type="predicted"/>
<comment type="caution">
    <text evidence="3">The sequence shown here is derived from an EMBL/GenBank/DDBJ whole genome shotgun (WGS) entry which is preliminary data.</text>
</comment>
<dbReference type="InterPro" id="IPR052967">
    <property type="entry name" value="Stress_Response_Assoc"/>
</dbReference>
<keyword evidence="4" id="KW-1185">Reference proteome</keyword>
<dbReference type="STRING" id="1185876.BN8_02582"/>
<gene>
    <name evidence="3" type="ORF">BN8_02582</name>
</gene>
<protein>
    <recommendedName>
        <fullName evidence="2">DUF2382 domain-containing protein</fullName>
    </recommendedName>
</protein>
<evidence type="ECO:0000259" key="2">
    <source>
        <dbReference type="Pfam" id="PF09557"/>
    </source>
</evidence>
<sequence length="342" mass="37499">MAQTVIGIFDSATDAQDAVDRLVDNGFTRDSIDIMDQSSQNTTGYSQGTTGYSSETGYSGSATNDTISLGATRDIDVDRDRDRDRDDNGGGIGGFFRSLFGGDDDDEYTTSRRYTDVANRGTVVSVYTQTSDEAEQAADILDDAGAVDVNERASQYGGMTGNTNAGMASGAYTTSDIDTTSDAYRTDRDRPVSTDDDTTMKVMEENLNIGKREVQTGGVRLRSRIVERPVEEIVRLRQEHVRVVRTPVDRPATDADFNTFREGDIEVTERSEVPVVGKEARVVEEVSLGKDVDEREETVRDTVRKTEVDVENINSTDMNRGMGTTGRTTTDLDDDLNTTTNR</sequence>
<dbReference type="AlphaFoldDB" id="I2GHV9"/>